<reference evidence="2 3" key="1">
    <citation type="submission" date="2016-08" db="EMBL/GenBank/DDBJ databases">
        <authorList>
            <person name="Seilhamer J.J."/>
        </authorList>
    </citation>
    <scope>NUCLEOTIDE SEQUENCE [LARGE SCALE GENOMIC DNA]</scope>
    <source>
        <strain evidence="2">M3/6</strain>
    </source>
</reference>
<name>A0A1R3SYX9_9BACT</name>
<organism evidence="2 3">
    <name type="scientific">Proteiniphilum saccharofermentans</name>
    <dbReference type="NCBI Taxonomy" id="1642647"/>
    <lineage>
        <taxon>Bacteria</taxon>
        <taxon>Pseudomonadati</taxon>
        <taxon>Bacteroidota</taxon>
        <taxon>Bacteroidia</taxon>
        <taxon>Bacteroidales</taxon>
        <taxon>Dysgonomonadaceae</taxon>
        <taxon>Proteiniphilum</taxon>
    </lineage>
</organism>
<dbReference type="AlphaFoldDB" id="A0A1R3SYX9"/>
<feature type="region of interest" description="Disordered" evidence="1">
    <location>
        <begin position="188"/>
        <end position="212"/>
    </location>
</feature>
<evidence type="ECO:0000256" key="1">
    <source>
        <dbReference type="SAM" id="MobiDB-lite"/>
    </source>
</evidence>
<dbReference type="KEGG" id="psac:PSM36_2595"/>
<gene>
    <name evidence="2" type="ORF">PSM36_2595</name>
</gene>
<accession>A0A1R3SYX9</accession>
<sequence length="212" mass="23481">MKKVILSVAIITGMLITTNVYKAHAIQEQPTVAVVLDDDGFVEVQLQDLSEVVQAAISAFTQEYDITSLKYNAEKQLTKVKLTKKDDQSVKKVYLDAEGKEVEAPAKSEETGTIEQETPSAELSEVMQDNGFVNVKLEDLNEKVQATIRTIAETYDITSLKYNAEQAVTEVKGTSKADQSEKVFYLNNEGEEVAPPASQEQQQEETEIPMSL</sequence>
<evidence type="ECO:0000313" key="3">
    <source>
        <dbReference type="Proteomes" id="UP000187464"/>
    </source>
</evidence>
<protein>
    <submittedName>
        <fullName evidence="2">Uncharacterized protein</fullName>
    </submittedName>
</protein>
<feature type="compositionally biased region" description="Acidic residues" evidence="1">
    <location>
        <begin position="202"/>
        <end position="212"/>
    </location>
</feature>
<proteinExistence type="predicted"/>
<dbReference type="Proteomes" id="UP000187464">
    <property type="component" value="Chromosome I"/>
</dbReference>
<evidence type="ECO:0000313" key="2">
    <source>
        <dbReference type="EMBL" id="SCD21396.1"/>
    </source>
</evidence>
<keyword evidence="3" id="KW-1185">Reference proteome</keyword>
<dbReference type="EMBL" id="LT605205">
    <property type="protein sequence ID" value="SCD21396.1"/>
    <property type="molecule type" value="Genomic_DNA"/>
</dbReference>